<dbReference type="EC" id="1.1.5.3" evidence="2"/>
<dbReference type="PANTHER" id="PTHR42720">
    <property type="entry name" value="GLYCEROL-3-PHOSPHATE DEHYDROGENASE"/>
    <property type="match status" value="1"/>
</dbReference>
<dbReference type="SUPFAM" id="SSF51905">
    <property type="entry name" value="FAD/NAD(P)-binding domain"/>
    <property type="match status" value="1"/>
</dbReference>
<sequence>MITDQSYDVVIIGGGVVGCATLFHLTNSGYNCLMLEKNKHLVSEASAGNSGMLHTGFDAPLGSLELHCIQQCQLLIFDILNRLDLPYNRLGATMVAWDSVQMSKLPIIIQHSMREPNLSRNATGAIHIPGETIVDPWLTPIVMAEHARIRGAKICTSALVNNVEFNDSNRTWNVYTNKGNVGSKIVINCSGLYGDIVEKIAGYSSFKIKPRKGQYLIFSKTAKDVISSSILPVPTEITKGVIVFKSVYDNVIIGPTAEETEDRHASPTIDSIITTRLRNYGKKTVPSLSKHDIVHMYTGVRPATENKDYQIIARPDRNWLTVGGIRSTGLSGCIGIADHILSQVKDKFGIEPSKSCWESIHKVNFNFTKNGTVMFPHGIEHLITHPLTFTGVTRQTISQSNL</sequence>
<dbReference type="InterPro" id="IPR052745">
    <property type="entry name" value="G3P_Oxidase/Oxidoreductase"/>
</dbReference>
<gene>
    <name evidence="2" type="ORF">MCOR_57691</name>
</gene>
<dbReference type="Gene3D" id="3.30.9.10">
    <property type="entry name" value="D-Amino Acid Oxidase, subunit A, domain 2"/>
    <property type="match status" value="1"/>
</dbReference>
<evidence type="ECO:0000313" key="2">
    <source>
        <dbReference type="EMBL" id="CAC5425921.1"/>
    </source>
</evidence>
<dbReference type="OrthoDB" id="498204at2759"/>
<dbReference type="Gene3D" id="3.50.50.60">
    <property type="entry name" value="FAD/NAD(P)-binding domain"/>
    <property type="match status" value="1"/>
</dbReference>
<reference evidence="2 3" key="1">
    <citation type="submission" date="2020-06" db="EMBL/GenBank/DDBJ databases">
        <authorList>
            <person name="Li R."/>
            <person name="Bekaert M."/>
        </authorList>
    </citation>
    <scope>NUCLEOTIDE SEQUENCE [LARGE SCALE GENOMIC DNA]</scope>
    <source>
        <strain evidence="3">wild</strain>
    </source>
</reference>
<dbReference type="InterPro" id="IPR036188">
    <property type="entry name" value="FAD/NAD-bd_sf"/>
</dbReference>
<protein>
    <submittedName>
        <fullName evidence="2">GlpA</fullName>
        <ecNumber evidence="2">1.1.5.3</ecNumber>
    </submittedName>
</protein>
<dbReference type="Pfam" id="PF01266">
    <property type="entry name" value="DAO"/>
    <property type="match status" value="1"/>
</dbReference>
<accession>A0A6J8F326</accession>
<dbReference type="Proteomes" id="UP000507470">
    <property type="component" value="Unassembled WGS sequence"/>
</dbReference>
<dbReference type="AlphaFoldDB" id="A0A6J8F326"/>
<dbReference type="PANTHER" id="PTHR42720:SF1">
    <property type="entry name" value="GLYCEROL 3-PHOSPHATE OXIDASE"/>
    <property type="match status" value="1"/>
</dbReference>
<organism evidence="2 3">
    <name type="scientific">Mytilus coruscus</name>
    <name type="common">Sea mussel</name>
    <dbReference type="NCBI Taxonomy" id="42192"/>
    <lineage>
        <taxon>Eukaryota</taxon>
        <taxon>Metazoa</taxon>
        <taxon>Spiralia</taxon>
        <taxon>Lophotrochozoa</taxon>
        <taxon>Mollusca</taxon>
        <taxon>Bivalvia</taxon>
        <taxon>Autobranchia</taxon>
        <taxon>Pteriomorphia</taxon>
        <taxon>Mytilida</taxon>
        <taxon>Mytiloidea</taxon>
        <taxon>Mytilidae</taxon>
        <taxon>Mytilinae</taxon>
        <taxon>Mytilus</taxon>
    </lineage>
</organism>
<dbReference type="GO" id="GO:0004368">
    <property type="term" value="F:glycerol-3-phosphate dehydrogenase (quinone) activity"/>
    <property type="evidence" value="ECO:0007669"/>
    <property type="project" value="UniProtKB-EC"/>
</dbReference>
<dbReference type="InterPro" id="IPR006076">
    <property type="entry name" value="FAD-dep_OxRdtase"/>
</dbReference>
<evidence type="ECO:0000259" key="1">
    <source>
        <dbReference type="Pfam" id="PF01266"/>
    </source>
</evidence>
<keyword evidence="2" id="KW-0560">Oxidoreductase</keyword>
<keyword evidence="3" id="KW-1185">Reference proteome</keyword>
<proteinExistence type="predicted"/>
<feature type="domain" description="FAD dependent oxidoreductase" evidence="1">
    <location>
        <begin position="8"/>
        <end position="340"/>
    </location>
</feature>
<dbReference type="SUPFAM" id="SSF54373">
    <property type="entry name" value="FAD-linked reductases, C-terminal domain"/>
    <property type="match status" value="1"/>
</dbReference>
<name>A0A6J8F326_MYTCO</name>
<dbReference type="EMBL" id="CACVKT020010330">
    <property type="protein sequence ID" value="CAC5425921.1"/>
    <property type="molecule type" value="Genomic_DNA"/>
</dbReference>
<evidence type="ECO:0000313" key="3">
    <source>
        <dbReference type="Proteomes" id="UP000507470"/>
    </source>
</evidence>